<name>G9ZKS6_9LACO</name>
<dbReference type="SMART" id="SM00530">
    <property type="entry name" value="HTH_XRE"/>
    <property type="match status" value="1"/>
</dbReference>
<dbReference type="Proteomes" id="UP000004625">
    <property type="component" value="Unassembled WGS sequence"/>
</dbReference>
<dbReference type="Gene3D" id="1.10.260.40">
    <property type="entry name" value="lambda repressor-like DNA-binding domains"/>
    <property type="match status" value="1"/>
</dbReference>
<keyword evidence="2" id="KW-1133">Transmembrane helix</keyword>
<dbReference type="InterPro" id="IPR001387">
    <property type="entry name" value="Cro/C1-type_HTH"/>
</dbReference>
<dbReference type="PANTHER" id="PTHR46558">
    <property type="entry name" value="TRACRIPTIONAL REGULATORY PROTEIN-RELATED-RELATED"/>
    <property type="match status" value="1"/>
</dbReference>
<feature type="transmembrane region" description="Helical" evidence="2">
    <location>
        <begin position="171"/>
        <end position="194"/>
    </location>
</feature>
<dbReference type="SUPFAM" id="SSF47413">
    <property type="entry name" value="lambda repressor-like DNA-binding domains"/>
    <property type="match status" value="1"/>
</dbReference>
<keyword evidence="1 4" id="KW-0238">DNA-binding</keyword>
<keyword evidence="5" id="KW-1185">Reference proteome</keyword>
<organism evidence="4 5">
    <name type="scientific">Lentilactobacillus parafarraginis F0439</name>
    <dbReference type="NCBI Taxonomy" id="797515"/>
    <lineage>
        <taxon>Bacteria</taxon>
        <taxon>Bacillati</taxon>
        <taxon>Bacillota</taxon>
        <taxon>Bacilli</taxon>
        <taxon>Lactobacillales</taxon>
        <taxon>Lactobacillaceae</taxon>
        <taxon>Lentilactobacillus</taxon>
    </lineage>
</organism>
<evidence type="ECO:0000256" key="1">
    <source>
        <dbReference type="ARBA" id="ARBA00023125"/>
    </source>
</evidence>
<feature type="domain" description="HTH cro/C1-type" evidence="3">
    <location>
        <begin position="7"/>
        <end position="61"/>
    </location>
</feature>
<dbReference type="CDD" id="cd00093">
    <property type="entry name" value="HTH_XRE"/>
    <property type="match status" value="1"/>
</dbReference>
<keyword evidence="2" id="KW-0472">Membrane</keyword>
<protein>
    <submittedName>
        <fullName evidence="4">DNA-binding helix-turn-helix protein</fullName>
    </submittedName>
</protein>
<dbReference type="InterPro" id="IPR010982">
    <property type="entry name" value="Lambda_DNA-bd_dom_sf"/>
</dbReference>
<evidence type="ECO:0000313" key="5">
    <source>
        <dbReference type="Proteomes" id="UP000004625"/>
    </source>
</evidence>
<dbReference type="AlphaFoldDB" id="G9ZKS6"/>
<evidence type="ECO:0000259" key="3">
    <source>
        <dbReference type="PROSITE" id="PS50943"/>
    </source>
</evidence>
<feature type="transmembrane region" description="Helical" evidence="2">
    <location>
        <begin position="143"/>
        <end position="165"/>
    </location>
</feature>
<dbReference type="PATRIC" id="fig|797515.3.peg.296"/>
<proteinExistence type="predicted"/>
<dbReference type="RefSeq" id="WP_008210713.1">
    <property type="nucleotide sequence ID" value="NZ_JH414918.1"/>
</dbReference>
<feature type="transmembrane region" description="Helical" evidence="2">
    <location>
        <begin position="88"/>
        <end position="105"/>
    </location>
</feature>
<accession>G9ZKS6</accession>
<dbReference type="STRING" id="797515.HMPREF9103_00324"/>
<dbReference type="EMBL" id="AGEY01000020">
    <property type="protein sequence ID" value="EHM00795.1"/>
    <property type="molecule type" value="Genomic_DNA"/>
</dbReference>
<sequence>MTFGDKIRAAREGHHLTQAEVAAQLHVSRKTVSSWETGRSYPDIGMLVKLSDTYKLSLDQLLRRDPNMINHYENQNTLSKRSELISHISYYLNIVLLFITIINRLKPMPFGIHYLSVVWFLNVIILMGFVDYHNFFQRKVNRILFIVCAIVITIAVLFLNAPVLAKNPAYAAGQAFGSLTISFFYVISFLFILADHSIAGNKQ</sequence>
<reference evidence="4 5" key="1">
    <citation type="submission" date="2011-09" db="EMBL/GenBank/DDBJ databases">
        <authorList>
            <person name="Weinstock G."/>
            <person name="Sodergren E."/>
            <person name="Clifton S."/>
            <person name="Fulton L."/>
            <person name="Fulton B."/>
            <person name="Courtney L."/>
            <person name="Fronick C."/>
            <person name="Harrison M."/>
            <person name="Strong C."/>
            <person name="Farmer C."/>
            <person name="Delahaunty K."/>
            <person name="Markovic C."/>
            <person name="Hall O."/>
            <person name="Minx P."/>
            <person name="Tomlinson C."/>
            <person name="Mitreva M."/>
            <person name="Hou S."/>
            <person name="Chen J."/>
            <person name="Wollam A."/>
            <person name="Pepin K.H."/>
            <person name="Johnson M."/>
            <person name="Bhonagiri V."/>
            <person name="Zhang X."/>
            <person name="Suruliraj S."/>
            <person name="Warren W."/>
            <person name="Chinwalla A."/>
            <person name="Mardis E.R."/>
            <person name="Wilson R.K."/>
        </authorList>
    </citation>
    <scope>NUCLEOTIDE SEQUENCE [LARGE SCALE GENOMIC DNA]</scope>
    <source>
        <strain evidence="4 5">F0439</strain>
    </source>
</reference>
<evidence type="ECO:0000313" key="4">
    <source>
        <dbReference type="EMBL" id="EHM00795.1"/>
    </source>
</evidence>
<evidence type="ECO:0000256" key="2">
    <source>
        <dbReference type="SAM" id="Phobius"/>
    </source>
</evidence>
<keyword evidence="2" id="KW-0812">Transmembrane</keyword>
<dbReference type="PANTHER" id="PTHR46558:SF15">
    <property type="entry name" value="HELIX-TURN-HELIX DOMAIN PROTEIN"/>
    <property type="match status" value="1"/>
</dbReference>
<gene>
    <name evidence="4" type="ORF">HMPREF9103_00324</name>
</gene>
<dbReference type="GO" id="GO:0003677">
    <property type="term" value="F:DNA binding"/>
    <property type="evidence" value="ECO:0007669"/>
    <property type="project" value="UniProtKB-KW"/>
</dbReference>
<dbReference type="HOGENOM" id="CLU_066192_2_2_9"/>
<dbReference type="eggNOG" id="COG1476">
    <property type="taxonomic scope" value="Bacteria"/>
</dbReference>
<dbReference type="PROSITE" id="PS50943">
    <property type="entry name" value="HTH_CROC1"/>
    <property type="match status" value="1"/>
</dbReference>
<dbReference type="Pfam" id="PF01381">
    <property type="entry name" value="HTH_3"/>
    <property type="match status" value="1"/>
</dbReference>
<comment type="caution">
    <text evidence="4">The sequence shown here is derived from an EMBL/GenBank/DDBJ whole genome shotgun (WGS) entry which is preliminary data.</text>
</comment>
<feature type="transmembrane region" description="Helical" evidence="2">
    <location>
        <begin position="111"/>
        <end position="131"/>
    </location>
</feature>